<reference evidence="2" key="1">
    <citation type="submission" date="2015-11" db="EMBL/GenBank/DDBJ databases">
        <authorList>
            <person name="Varghese N."/>
        </authorList>
    </citation>
    <scope>NUCLEOTIDE SEQUENCE [LARGE SCALE GENOMIC DNA]</scope>
</reference>
<sequence length="109" mass="13126">MAFGEVKALYKYEFEPRDKAEVFGDDIIVYAYWIDNRFFCAASAWRVPKNMKWKDFVNQISSLYGLDPEYKNVKKWEWFHFDESFKPEDEKTLIELGLRHKSIVKFKPA</sequence>
<gene>
    <name evidence="1" type="ORF">JGI1_00634</name>
</gene>
<dbReference type="OrthoDB" id="9806186at2"/>
<name>A0A0S4MYB3_9BACT</name>
<dbReference type="InterPro" id="IPR006756">
    <property type="entry name" value="Phenol_hydroxylase"/>
</dbReference>
<dbReference type="InterPro" id="IPR043010">
    <property type="entry name" value="Phenol_hydroxylase_sf"/>
</dbReference>
<proteinExistence type="predicted"/>
<organism evidence="1 2">
    <name type="scientific">Candidatus Thermokryptus mobilis</name>
    <dbReference type="NCBI Taxonomy" id="1643428"/>
    <lineage>
        <taxon>Bacteria</taxon>
        <taxon>Pseudomonadati</taxon>
        <taxon>Candidatus Kryptoniota</taxon>
        <taxon>Candidatus Thermokryptus</taxon>
    </lineage>
</organism>
<evidence type="ECO:0000313" key="2">
    <source>
        <dbReference type="Proteomes" id="UP000320623"/>
    </source>
</evidence>
<accession>A0A0S4MYB3</accession>
<dbReference type="Proteomes" id="UP000320623">
    <property type="component" value="Unassembled WGS sequence"/>
</dbReference>
<protein>
    <submittedName>
        <fullName evidence="1">Phenol hydroxylase P4 protein</fullName>
    </submittedName>
</protein>
<dbReference type="Gene3D" id="3.10.20.560">
    <property type="entry name" value="Phenol hydroxylase"/>
    <property type="match status" value="1"/>
</dbReference>
<evidence type="ECO:0000313" key="1">
    <source>
        <dbReference type="EMBL" id="CUU02950.1"/>
    </source>
</evidence>
<dbReference type="RefSeq" id="WP_140944419.1">
    <property type="nucleotide sequence ID" value="NZ_FAOO01000003.1"/>
</dbReference>
<dbReference type="EMBL" id="FAOO01000003">
    <property type="protein sequence ID" value="CUU02950.1"/>
    <property type="molecule type" value="Genomic_DNA"/>
</dbReference>
<dbReference type="AlphaFoldDB" id="A0A0S4MYB3"/>
<dbReference type="GO" id="GO:0018662">
    <property type="term" value="F:phenol 2-monooxygenase activity"/>
    <property type="evidence" value="ECO:0007669"/>
    <property type="project" value="InterPro"/>
</dbReference>
<keyword evidence="2" id="KW-1185">Reference proteome</keyword>
<dbReference type="Pfam" id="PF04663">
    <property type="entry name" value="Phenol_monoox"/>
    <property type="match status" value="1"/>
</dbReference>
<dbReference type="STRING" id="1643428.GCA_001442855_00617"/>